<comment type="caution">
    <text evidence="1">The sequence shown here is derived from an EMBL/GenBank/DDBJ whole genome shotgun (WGS) entry which is preliminary data.</text>
</comment>
<organism evidence="1 2">
    <name type="scientific">Botrytis tulipae</name>
    <dbReference type="NCBI Taxonomy" id="87230"/>
    <lineage>
        <taxon>Eukaryota</taxon>
        <taxon>Fungi</taxon>
        <taxon>Dikarya</taxon>
        <taxon>Ascomycota</taxon>
        <taxon>Pezizomycotina</taxon>
        <taxon>Leotiomycetes</taxon>
        <taxon>Helotiales</taxon>
        <taxon>Sclerotiniaceae</taxon>
        <taxon>Botrytis</taxon>
    </lineage>
</organism>
<keyword evidence="2" id="KW-1185">Reference proteome</keyword>
<accession>A0A4Z1EKA1</accession>
<reference evidence="1 2" key="1">
    <citation type="submission" date="2017-12" db="EMBL/GenBank/DDBJ databases">
        <title>Comparative genomics of Botrytis spp.</title>
        <authorList>
            <person name="Valero-Jimenez C.A."/>
            <person name="Tapia P."/>
            <person name="Veloso J."/>
            <person name="Silva-Moreno E."/>
            <person name="Staats M."/>
            <person name="Valdes J.H."/>
            <person name="Van Kan J.A.L."/>
        </authorList>
    </citation>
    <scope>NUCLEOTIDE SEQUENCE [LARGE SCALE GENOMIC DNA]</scope>
    <source>
        <strain evidence="1 2">Bt9001</strain>
    </source>
</reference>
<protein>
    <submittedName>
        <fullName evidence="1">Uncharacterized protein</fullName>
    </submittedName>
</protein>
<dbReference type="Proteomes" id="UP000297777">
    <property type="component" value="Unassembled WGS sequence"/>
</dbReference>
<proteinExistence type="predicted"/>
<evidence type="ECO:0000313" key="2">
    <source>
        <dbReference type="Proteomes" id="UP000297777"/>
    </source>
</evidence>
<sequence length="124" mass="13958">MAARDLTSQHSNSPFASTAQHNYKSVVKYCGTRERSRPTNDRSIVGQWTLHNNASSTNPASVDGLISTESSKFLTVRPNTLVRSFMVKDVQMMQWRMEHTLNNGLAFYAIVLHKSAKFNLTPQV</sequence>
<evidence type="ECO:0000313" key="1">
    <source>
        <dbReference type="EMBL" id="TGO09721.1"/>
    </source>
</evidence>
<gene>
    <name evidence="1" type="ORF">BTUL_0156g00170</name>
</gene>
<dbReference type="OrthoDB" id="10394985at2759"/>
<dbReference type="EMBL" id="PQXH01000156">
    <property type="protein sequence ID" value="TGO09721.1"/>
    <property type="molecule type" value="Genomic_DNA"/>
</dbReference>
<dbReference type="AlphaFoldDB" id="A0A4Z1EKA1"/>
<name>A0A4Z1EKA1_9HELO</name>